<feature type="transmembrane region" description="Helical" evidence="6">
    <location>
        <begin position="74"/>
        <end position="98"/>
    </location>
</feature>
<feature type="transmembrane region" description="Helical" evidence="6">
    <location>
        <begin position="406"/>
        <end position="428"/>
    </location>
</feature>
<dbReference type="GO" id="GO:0022857">
    <property type="term" value="F:transmembrane transporter activity"/>
    <property type="evidence" value="ECO:0007669"/>
    <property type="project" value="InterPro"/>
</dbReference>
<dbReference type="Pfam" id="PF07690">
    <property type="entry name" value="MFS_1"/>
    <property type="match status" value="1"/>
</dbReference>
<dbReference type="InterPro" id="IPR051788">
    <property type="entry name" value="MFS_Transporter"/>
</dbReference>
<accession>A0A8H5N132</accession>
<feature type="transmembrane region" description="Helical" evidence="6">
    <location>
        <begin position="162"/>
        <end position="185"/>
    </location>
</feature>
<evidence type="ECO:0000256" key="4">
    <source>
        <dbReference type="ARBA" id="ARBA00023136"/>
    </source>
</evidence>
<name>A0A8H5N132_9HYPO</name>
<keyword evidence="5" id="KW-0325">Glycoprotein</keyword>
<proteinExistence type="predicted"/>
<evidence type="ECO:0000256" key="6">
    <source>
        <dbReference type="SAM" id="Phobius"/>
    </source>
</evidence>
<comment type="subcellular location">
    <subcellularLocation>
        <location evidence="1">Membrane</location>
        <topology evidence="1">Multi-pass membrane protein</topology>
    </subcellularLocation>
</comment>
<dbReference type="InterPro" id="IPR020846">
    <property type="entry name" value="MFS_dom"/>
</dbReference>
<feature type="transmembrane region" description="Helical" evidence="6">
    <location>
        <begin position="268"/>
        <end position="291"/>
    </location>
</feature>
<feature type="transmembrane region" description="Helical" evidence="6">
    <location>
        <begin position="434"/>
        <end position="454"/>
    </location>
</feature>
<dbReference type="AlphaFoldDB" id="A0A8H5N132"/>
<sequence>MATTQNISGNAPSLTVLDPVVIRLVHDDIEELPRPTETEIGLHTFSDKPAEPEPGVEFIERVPSIWDPMNKMRLFAVCLASFGNGFNDAGAGAVIPYVETHYSIGYAMVSLIFVGQALGFMFAAIFLDDLRAILGRAKVFGLANIVLVCGYLPIVTTAPFPLIPIAFCLVGFGAAVNIALGNLFCGGLQNGTVILGLLHGCYGFGGTVSPLIATAIVSANGTVWSRFYFMNLCFAVLVFSLTVWSFWGYEKELSAAIRESEKPKEQSTLHAVLLTFRMKIVLLGAIFIFAYQGAEVSISGWVISFLIDTRGGSPKSIGYVTAGFWGGITIGRFALSGFGQRWGEKPFVYGFTVGAFAFQLLIWLVPNIIGSSIATAIVGLVLGPIYPYGAALFMRSMTKRESLRGMVTITAFGSLGGAVAPFVTGLLAQSIGTFILHPICIFLYVIMLACWYIIPPGSKRQE</sequence>
<gene>
    <name evidence="8" type="ORF">FMEXI_5001</name>
</gene>
<evidence type="ECO:0000256" key="1">
    <source>
        <dbReference type="ARBA" id="ARBA00004141"/>
    </source>
</evidence>
<feature type="transmembrane region" description="Helical" evidence="6">
    <location>
        <begin position="316"/>
        <end position="335"/>
    </location>
</feature>
<feature type="transmembrane region" description="Helical" evidence="6">
    <location>
        <begin position="347"/>
        <end position="366"/>
    </location>
</feature>
<comment type="caution">
    <text evidence="8">The sequence shown here is derived from an EMBL/GenBank/DDBJ whole genome shotgun (WGS) entry which is preliminary data.</text>
</comment>
<evidence type="ECO:0000313" key="9">
    <source>
        <dbReference type="Proteomes" id="UP000522262"/>
    </source>
</evidence>
<dbReference type="FunFam" id="1.20.1250.20:FF:000286">
    <property type="entry name" value="MFS efflux transporter"/>
    <property type="match status" value="1"/>
</dbReference>
<evidence type="ECO:0000313" key="8">
    <source>
        <dbReference type="EMBL" id="KAF5547675.1"/>
    </source>
</evidence>
<reference evidence="8 9" key="1">
    <citation type="submission" date="2020-05" db="EMBL/GenBank/DDBJ databases">
        <title>Identification and distribution of gene clusters putatively required for synthesis of sphingolipid metabolism inhibitors in phylogenetically diverse species of the filamentous fungus Fusarium.</title>
        <authorList>
            <person name="Kim H.-S."/>
            <person name="Busman M."/>
            <person name="Brown D.W."/>
            <person name="Divon H."/>
            <person name="Uhlig S."/>
            <person name="Proctor R.H."/>
        </authorList>
    </citation>
    <scope>NUCLEOTIDE SEQUENCE [LARGE SCALE GENOMIC DNA]</scope>
    <source>
        <strain evidence="8 9">NRRL 53147</strain>
    </source>
</reference>
<feature type="transmembrane region" description="Helical" evidence="6">
    <location>
        <begin position="228"/>
        <end position="247"/>
    </location>
</feature>
<dbReference type="PANTHER" id="PTHR23514:SF6">
    <property type="entry name" value="MAJOR FACILITATOR SUPERFAMILY (MFS) PROFILE DOMAIN-CONTAINING PROTEIN"/>
    <property type="match status" value="1"/>
</dbReference>
<feature type="transmembrane region" description="Helical" evidence="6">
    <location>
        <begin position="104"/>
        <end position="127"/>
    </location>
</feature>
<keyword evidence="2 6" id="KW-0812">Transmembrane</keyword>
<keyword evidence="9" id="KW-1185">Reference proteome</keyword>
<dbReference type="PROSITE" id="PS50850">
    <property type="entry name" value="MFS"/>
    <property type="match status" value="1"/>
</dbReference>
<protein>
    <recommendedName>
        <fullName evidence="7">Major facilitator superfamily (MFS) profile domain-containing protein</fullName>
    </recommendedName>
</protein>
<keyword evidence="4 6" id="KW-0472">Membrane</keyword>
<evidence type="ECO:0000256" key="5">
    <source>
        <dbReference type="ARBA" id="ARBA00023180"/>
    </source>
</evidence>
<evidence type="ECO:0000259" key="7">
    <source>
        <dbReference type="PROSITE" id="PS50850"/>
    </source>
</evidence>
<evidence type="ECO:0000256" key="2">
    <source>
        <dbReference type="ARBA" id="ARBA00022692"/>
    </source>
</evidence>
<feature type="transmembrane region" description="Helical" evidence="6">
    <location>
        <begin position="192"/>
        <end position="216"/>
    </location>
</feature>
<organism evidence="8 9">
    <name type="scientific">Fusarium mexicanum</name>
    <dbReference type="NCBI Taxonomy" id="751941"/>
    <lineage>
        <taxon>Eukaryota</taxon>
        <taxon>Fungi</taxon>
        <taxon>Dikarya</taxon>
        <taxon>Ascomycota</taxon>
        <taxon>Pezizomycotina</taxon>
        <taxon>Sordariomycetes</taxon>
        <taxon>Hypocreomycetidae</taxon>
        <taxon>Hypocreales</taxon>
        <taxon>Nectriaceae</taxon>
        <taxon>Fusarium</taxon>
        <taxon>Fusarium fujikuroi species complex</taxon>
    </lineage>
</organism>
<dbReference type="GO" id="GO:0016020">
    <property type="term" value="C:membrane"/>
    <property type="evidence" value="ECO:0007669"/>
    <property type="project" value="UniProtKB-SubCell"/>
</dbReference>
<keyword evidence="3 6" id="KW-1133">Transmembrane helix</keyword>
<dbReference type="InterPro" id="IPR011701">
    <property type="entry name" value="MFS"/>
</dbReference>
<dbReference type="Gene3D" id="1.20.1250.20">
    <property type="entry name" value="MFS general substrate transporter like domains"/>
    <property type="match status" value="2"/>
</dbReference>
<dbReference type="PANTHER" id="PTHR23514">
    <property type="entry name" value="BYPASS OF STOP CODON PROTEIN 6"/>
    <property type="match status" value="1"/>
</dbReference>
<evidence type="ECO:0000256" key="3">
    <source>
        <dbReference type="ARBA" id="ARBA00022989"/>
    </source>
</evidence>
<dbReference type="EMBL" id="JAAOAM010000104">
    <property type="protein sequence ID" value="KAF5547675.1"/>
    <property type="molecule type" value="Genomic_DNA"/>
</dbReference>
<dbReference type="InterPro" id="IPR036259">
    <property type="entry name" value="MFS_trans_sf"/>
</dbReference>
<dbReference type="Proteomes" id="UP000522262">
    <property type="component" value="Unassembled WGS sequence"/>
</dbReference>
<feature type="transmembrane region" description="Helical" evidence="6">
    <location>
        <begin position="372"/>
        <end position="394"/>
    </location>
</feature>
<dbReference type="SUPFAM" id="SSF103473">
    <property type="entry name" value="MFS general substrate transporter"/>
    <property type="match status" value="1"/>
</dbReference>
<feature type="domain" description="Major facilitator superfamily (MFS) profile" evidence="7">
    <location>
        <begin position="73"/>
        <end position="458"/>
    </location>
</feature>
<feature type="transmembrane region" description="Helical" evidence="6">
    <location>
        <begin position="139"/>
        <end position="156"/>
    </location>
</feature>